<dbReference type="Proteomes" id="UP001553161">
    <property type="component" value="Unassembled WGS sequence"/>
</dbReference>
<dbReference type="Pfam" id="PF14269">
    <property type="entry name" value="Arylsulfotran_2"/>
    <property type="match status" value="1"/>
</dbReference>
<dbReference type="EMBL" id="JBFBVU010000011">
    <property type="protein sequence ID" value="MEV8467280.1"/>
    <property type="molecule type" value="Genomic_DNA"/>
</dbReference>
<dbReference type="InterPro" id="IPR039535">
    <property type="entry name" value="ASST-like"/>
</dbReference>
<name>A0ABV3L8C9_9RHOB</name>
<comment type="caution">
    <text evidence="1">The sequence shown here is derived from an EMBL/GenBank/DDBJ whole genome shotgun (WGS) entry which is preliminary data.</text>
</comment>
<accession>A0ABV3L8C9</accession>
<gene>
    <name evidence="1" type="ORF">AB0T83_10860</name>
</gene>
<evidence type="ECO:0000313" key="1">
    <source>
        <dbReference type="EMBL" id="MEV8467280.1"/>
    </source>
</evidence>
<proteinExistence type="predicted"/>
<organism evidence="1 2">
    <name type="scientific">Meridianimarinicoccus marinus</name>
    <dbReference type="NCBI Taxonomy" id="3231483"/>
    <lineage>
        <taxon>Bacteria</taxon>
        <taxon>Pseudomonadati</taxon>
        <taxon>Pseudomonadota</taxon>
        <taxon>Alphaproteobacteria</taxon>
        <taxon>Rhodobacterales</taxon>
        <taxon>Paracoccaceae</taxon>
        <taxon>Meridianimarinicoccus</taxon>
    </lineage>
</organism>
<reference evidence="1 2" key="1">
    <citation type="submission" date="2024-07" db="EMBL/GenBank/DDBJ databases">
        <authorList>
            <person name="Kang M."/>
        </authorList>
    </citation>
    <scope>NUCLEOTIDE SEQUENCE [LARGE SCALE GENOMIC DNA]</scope>
    <source>
        <strain evidence="1 2">DFM31</strain>
    </source>
</reference>
<evidence type="ECO:0000313" key="2">
    <source>
        <dbReference type="Proteomes" id="UP001553161"/>
    </source>
</evidence>
<sequence>MERFFFKKVELWFVLLLLLLAAIGAIVFGAAVRNEMLGHNRFGAFGKVAYQLASTPAELQDVLSAQEDNWMSVRDPHRFKGRAGWNFDQSTPEERPDGFVLLSRYDRSVERHVVELVDLKSGTTEHRLVTRPEEFFAGWTPEIENDIATAHIPKRFRAIHPYMLDNGDVLIKDHHSPLVRLSPCGDLVWRSKRGYYHHALERGPDGHFWLPDKLPLEADYKVNDSFSNVAIAQISADGEVLYSRSIGDVLLEHGHEHLVFEVSKNNDNPMHLNDVQPVFEDGPYWKRGDVFLSFRESSVVMQFRPETDEIIWLRQGPWRAQHDVDIVDDHTIAIFNNDVINTSGRAHVRDANKISYYDFETDSVSGPHDQALAEHEVKALFGGLFERLPGGFVMVEETSQGRLVVLDPEGQVVVEYVNRAEDGLVYFLGWTRYMSRADGARAVAAIRAADCQG</sequence>
<keyword evidence="2" id="KW-1185">Reference proteome</keyword>
<protein>
    <submittedName>
        <fullName evidence="1">Arylsulfotransferase family protein</fullName>
    </submittedName>
</protein>
<dbReference type="RefSeq" id="WP_366193058.1">
    <property type="nucleotide sequence ID" value="NZ_JBFBVU010000011.1"/>
</dbReference>